<evidence type="ECO:0000256" key="1">
    <source>
        <dbReference type="ARBA" id="ARBA00023125"/>
    </source>
</evidence>
<feature type="compositionally biased region" description="Low complexity" evidence="2">
    <location>
        <begin position="1"/>
        <end position="19"/>
    </location>
</feature>
<dbReference type="NCBIfam" id="NF005568">
    <property type="entry name" value="PRK07239.1"/>
    <property type="match status" value="1"/>
</dbReference>
<dbReference type="SMART" id="SM00862">
    <property type="entry name" value="Trans_reg_C"/>
    <property type="match status" value="1"/>
</dbReference>
<organism evidence="4 5">
    <name type="scientific">Nesterenkonia aurantiaca</name>
    <dbReference type="NCBI Taxonomy" id="1436010"/>
    <lineage>
        <taxon>Bacteria</taxon>
        <taxon>Bacillati</taxon>
        <taxon>Actinomycetota</taxon>
        <taxon>Actinomycetes</taxon>
        <taxon>Micrococcales</taxon>
        <taxon>Micrococcaceae</taxon>
        <taxon>Nesterenkonia</taxon>
    </lineage>
</organism>
<comment type="caution">
    <text evidence="4">The sequence shown here is derived from an EMBL/GenBank/DDBJ whole genome shotgun (WGS) entry which is preliminary data.</text>
</comment>
<feature type="domain" description="OmpR/PhoB-type" evidence="3">
    <location>
        <begin position="318"/>
        <end position="387"/>
    </location>
</feature>
<dbReference type="EMBL" id="SOAN01000006">
    <property type="protein sequence ID" value="TDS85478.1"/>
    <property type="molecule type" value="Genomic_DNA"/>
</dbReference>
<dbReference type="GO" id="GO:0006780">
    <property type="term" value="P:uroporphyrinogen III biosynthetic process"/>
    <property type="evidence" value="ECO:0007669"/>
    <property type="project" value="InterPro"/>
</dbReference>
<dbReference type="GO" id="GO:0003677">
    <property type="term" value="F:DNA binding"/>
    <property type="evidence" value="ECO:0007669"/>
    <property type="project" value="UniProtKB-KW"/>
</dbReference>
<dbReference type="Gene3D" id="3.40.50.10090">
    <property type="match status" value="2"/>
</dbReference>
<dbReference type="SUPFAM" id="SSF69618">
    <property type="entry name" value="HemD-like"/>
    <property type="match status" value="1"/>
</dbReference>
<evidence type="ECO:0000313" key="4">
    <source>
        <dbReference type="EMBL" id="TDS85478.1"/>
    </source>
</evidence>
<dbReference type="InterPro" id="IPR039793">
    <property type="entry name" value="UROS/Hem4"/>
</dbReference>
<dbReference type="GO" id="GO:0000160">
    <property type="term" value="P:phosphorelay signal transduction system"/>
    <property type="evidence" value="ECO:0007669"/>
    <property type="project" value="InterPro"/>
</dbReference>
<accession>A0A4R7G2Z7</accession>
<evidence type="ECO:0000259" key="3">
    <source>
        <dbReference type="SMART" id="SM00862"/>
    </source>
</evidence>
<dbReference type="GO" id="GO:0006355">
    <property type="term" value="P:regulation of DNA-templated transcription"/>
    <property type="evidence" value="ECO:0007669"/>
    <property type="project" value="InterPro"/>
</dbReference>
<keyword evidence="1" id="KW-0238">DNA-binding</keyword>
<evidence type="ECO:0000256" key="2">
    <source>
        <dbReference type="SAM" id="MobiDB-lite"/>
    </source>
</evidence>
<dbReference type="PANTHER" id="PTHR40082:SF1">
    <property type="entry name" value="BLR5956 PROTEIN"/>
    <property type="match status" value="1"/>
</dbReference>
<name>A0A4R7G2Z7_9MICC</name>
<dbReference type="Pfam" id="PF02602">
    <property type="entry name" value="HEM4"/>
    <property type="match status" value="1"/>
</dbReference>
<proteinExistence type="predicted"/>
<evidence type="ECO:0000313" key="5">
    <source>
        <dbReference type="Proteomes" id="UP000294506"/>
    </source>
</evidence>
<gene>
    <name evidence="4" type="ORF">EV640_106128</name>
</gene>
<dbReference type="RefSeq" id="WP_084479287.1">
    <property type="nucleotide sequence ID" value="NZ_SOAN01000006.1"/>
</dbReference>
<feature type="region of interest" description="Disordered" evidence="2">
    <location>
        <begin position="1"/>
        <end position="20"/>
    </location>
</feature>
<dbReference type="AlphaFoldDB" id="A0A4R7G2Z7"/>
<dbReference type="InterPro" id="IPR036388">
    <property type="entry name" value="WH-like_DNA-bd_sf"/>
</dbReference>
<sequence>MTTVSSSSASMPAGPAGEATASVPQTLAGFRIGVTSDRRSEDLICAFRRRGAEVMHAPALRIVALTESVTLQQDTRRVIEAAPDFAIITTAYGMRRWSEAADTYGLSTELFETLEKATILVRGPKARGAVRAAGLDDDGSAEDERTATVVEMLLTRDVRDKTVALQQHGASDDSQIHRLKAAGATVVTVLPYTWTKPDEDSDLLRMIDAVIERQLDLVTFTAAPAVEAFLSVARQYGRFEALVAALRGDVVSVAVGAVTAGPLYDAGLSPIIPSRWRLGAMIKLVCDHLEEHQTLRISTRHGPVELRGSEVRVPQVTDEAVRLPPGPLSLMRALVKAEGAVLSRDHLMQVLGQCDSEHALEMWVSRLRKSLPVTGLVSTVVKRGYRLAV</sequence>
<dbReference type="CDD" id="cd06578">
    <property type="entry name" value="HemD"/>
    <property type="match status" value="1"/>
</dbReference>
<protein>
    <submittedName>
        <fullName evidence="4">Uroporphyrinogen-III synthase</fullName>
    </submittedName>
</protein>
<dbReference type="InterPro" id="IPR016032">
    <property type="entry name" value="Sig_transdc_resp-reg_C-effctor"/>
</dbReference>
<dbReference type="SUPFAM" id="SSF46894">
    <property type="entry name" value="C-terminal effector domain of the bipartite response regulators"/>
    <property type="match status" value="1"/>
</dbReference>
<keyword evidence="5" id="KW-1185">Reference proteome</keyword>
<dbReference type="InterPro" id="IPR036108">
    <property type="entry name" value="4pyrrol_syn_uPrphyn_synt_sf"/>
</dbReference>
<dbReference type="PANTHER" id="PTHR40082">
    <property type="entry name" value="BLR5956 PROTEIN"/>
    <property type="match status" value="1"/>
</dbReference>
<dbReference type="InterPro" id="IPR001867">
    <property type="entry name" value="OmpR/PhoB-type_DNA-bd"/>
</dbReference>
<reference evidence="4 5" key="1">
    <citation type="submission" date="2019-03" db="EMBL/GenBank/DDBJ databases">
        <title>Genomic Encyclopedia of Type Strains, Phase III (KMG-III): the genomes of soil and plant-associated and newly described type strains.</title>
        <authorList>
            <person name="Whitman W."/>
        </authorList>
    </citation>
    <scope>NUCLEOTIDE SEQUENCE [LARGE SCALE GENOMIC DNA]</scope>
    <source>
        <strain evidence="4 5">DSM 27373</strain>
    </source>
</reference>
<dbReference type="Proteomes" id="UP000294506">
    <property type="component" value="Unassembled WGS sequence"/>
</dbReference>
<dbReference type="GO" id="GO:0004852">
    <property type="term" value="F:uroporphyrinogen-III synthase activity"/>
    <property type="evidence" value="ECO:0007669"/>
    <property type="project" value="InterPro"/>
</dbReference>
<dbReference type="Pfam" id="PF00486">
    <property type="entry name" value="Trans_reg_C"/>
    <property type="match status" value="1"/>
</dbReference>
<dbReference type="InterPro" id="IPR003754">
    <property type="entry name" value="4pyrrol_synth_uPrphyn_synth"/>
</dbReference>
<dbReference type="Gene3D" id="1.10.10.10">
    <property type="entry name" value="Winged helix-like DNA-binding domain superfamily/Winged helix DNA-binding domain"/>
    <property type="match status" value="1"/>
</dbReference>